<evidence type="ECO:0000256" key="5">
    <source>
        <dbReference type="ARBA" id="ARBA00022777"/>
    </source>
</evidence>
<dbReference type="EC" id="2.7.1.35" evidence="2"/>
<keyword evidence="3" id="KW-0808">Transferase</keyword>
<proteinExistence type="inferred from homology"/>
<dbReference type="PANTHER" id="PTHR10534:SF2">
    <property type="entry name" value="PYRIDOXAL KINASE"/>
    <property type="match status" value="1"/>
</dbReference>
<evidence type="ECO:0000259" key="7">
    <source>
        <dbReference type="Pfam" id="PF08543"/>
    </source>
</evidence>
<evidence type="ECO:0000256" key="4">
    <source>
        <dbReference type="ARBA" id="ARBA00022741"/>
    </source>
</evidence>
<keyword evidence="9" id="KW-1185">Reference proteome</keyword>
<accession>A0A550C230</accession>
<dbReference type="EMBL" id="VDMD01000033">
    <property type="protein sequence ID" value="TRM58776.1"/>
    <property type="molecule type" value="Genomic_DNA"/>
</dbReference>
<gene>
    <name evidence="8" type="ORF">BD626DRAFT_510503</name>
</gene>
<dbReference type="InterPro" id="IPR029056">
    <property type="entry name" value="Ribokinase-like"/>
</dbReference>
<comment type="similarity">
    <text evidence="1">Belongs to the pyridoxine kinase family.</text>
</comment>
<organism evidence="8 9">
    <name type="scientific">Schizophyllum amplum</name>
    <dbReference type="NCBI Taxonomy" id="97359"/>
    <lineage>
        <taxon>Eukaryota</taxon>
        <taxon>Fungi</taxon>
        <taxon>Dikarya</taxon>
        <taxon>Basidiomycota</taxon>
        <taxon>Agaricomycotina</taxon>
        <taxon>Agaricomycetes</taxon>
        <taxon>Agaricomycetidae</taxon>
        <taxon>Agaricales</taxon>
        <taxon>Schizophyllaceae</taxon>
        <taxon>Schizophyllum</taxon>
    </lineage>
</organism>
<evidence type="ECO:0000313" key="8">
    <source>
        <dbReference type="EMBL" id="TRM58776.1"/>
    </source>
</evidence>
<dbReference type="STRING" id="97359.A0A550C230"/>
<dbReference type="GO" id="GO:0005829">
    <property type="term" value="C:cytosol"/>
    <property type="evidence" value="ECO:0007669"/>
    <property type="project" value="TreeGrafter"/>
</dbReference>
<keyword evidence="6" id="KW-0067">ATP-binding</keyword>
<dbReference type="InterPro" id="IPR013749">
    <property type="entry name" value="PM/HMP-P_kinase-1"/>
</dbReference>
<keyword evidence="4" id="KW-0547">Nucleotide-binding</keyword>
<evidence type="ECO:0000313" key="9">
    <source>
        <dbReference type="Proteomes" id="UP000320762"/>
    </source>
</evidence>
<dbReference type="GO" id="GO:0009443">
    <property type="term" value="P:pyridoxal 5'-phosphate salvage"/>
    <property type="evidence" value="ECO:0007669"/>
    <property type="project" value="InterPro"/>
</dbReference>
<name>A0A550C230_9AGAR</name>
<dbReference type="GO" id="GO:0008478">
    <property type="term" value="F:pyridoxal kinase activity"/>
    <property type="evidence" value="ECO:0007669"/>
    <property type="project" value="UniProtKB-EC"/>
</dbReference>
<dbReference type="SUPFAM" id="SSF53613">
    <property type="entry name" value="Ribokinase-like"/>
    <property type="match status" value="1"/>
</dbReference>
<dbReference type="PANTHER" id="PTHR10534">
    <property type="entry name" value="PYRIDOXAL KINASE"/>
    <property type="match status" value="1"/>
</dbReference>
<dbReference type="Gene3D" id="3.40.1190.20">
    <property type="match status" value="1"/>
</dbReference>
<comment type="caution">
    <text evidence="8">The sequence shown here is derived from an EMBL/GenBank/DDBJ whole genome shotgun (WGS) entry which is preliminary data.</text>
</comment>
<evidence type="ECO:0000256" key="1">
    <source>
        <dbReference type="ARBA" id="ARBA00008805"/>
    </source>
</evidence>
<evidence type="ECO:0000256" key="6">
    <source>
        <dbReference type="ARBA" id="ARBA00022840"/>
    </source>
</evidence>
<dbReference type="InterPro" id="IPR004625">
    <property type="entry name" value="PyrdxlKinase"/>
</dbReference>
<evidence type="ECO:0000256" key="3">
    <source>
        <dbReference type="ARBA" id="ARBA00022679"/>
    </source>
</evidence>
<sequence length="343" mass="37973">MSTSSAIPENPGRVLSIQSHVAFGYVGGKAAVFPLQCLGYDVDVVNTVNFSNHSGYGRFGGTRATADDLRSVFDTMEKNELLAQDRLLTGYIPGAEALSAVADFAAKLKERKPEAIYLLDPVMGDSGRLYVAADVIPVYRNLLHLADIITPNWFEVETLTDTPIRDLDSLRAAFRVLHERYHVPHVVLSSIPLTPWLLDALPPSLRPASGTEQLLCLTSSIHGQAVHARCVPLIPGYFSGVGDMFSALTLAHFVPESGEGAISRAASYALAKTHAVLQRTHEYALGLPEDERQPTDDEKDVVEPLRKTRRMRGRELRLIQSQDILRRLEDDVAQRMMPWEGFW</sequence>
<reference evidence="8 9" key="1">
    <citation type="journal article" date="2019" name="New Phytol.">
        <title>Comparative genomics reveals unique wood-decay strategies and fruiting body development in the Schizophyllaceae.</title>
        <authorList>
            <person name="Almasi E."/>
            <person name="Sahu N."/>
            <person name="Krizsan K."/>
            <person name="Balint B."/>
            <person name="Kovacs G.M."/>
            <person name="Kiss B."/>
            <person name="Cseklye J."/>
            <person name="Drula E."/>
            <person name="Henrissat B."/>
            <person name="Nagy I."/>
            <person name="Chovatia M."/>
            <person name="Adam C."/>
            <person name="LaButti K."/>
            <person name="Lipzen A."/>
            <person name="Riley R."/>
            <person name="Grigoriev I.V."/>
            <person name="Nagy L.G."/>
        </authorList>
    </citation>
    <scope>NUCLEOTIDE SEQUENCE [LARGE SCALE GENOMIC DNA]</scope>
    <source>
        <strain evidence="8 9">NL-1724</strain>
    </source>
</reference>
<keyword evidence="5 8" id="KW-0418">Kinase</keyword>
<dbReference type="AlphaFoldDB" id="A0A550C230"/>
<dbReference type="OrthoDB" id="2104723at2759"/>
<dbReference type="GO" id="GO:0005524">
    <property type="term" value="F:ATP binding"/>
    <property type="evidence" value="ECO:0007669"/>
    <property type="project" value="UniProtKB-KW"/>
</dbReference>
<feature type="domain" description="Pyridoxamine kinase/Phosphomethylpyrimidine kinase" evidence="7">
    <location>
        <begin position="89"/>
        <end position="207"/>
    </location>
</feature>
<protein>
    <recommendedName>
        <fullName evidence="2">pyridoxal kinase</fullName>
        <ecNumber evidence="2">2.7.1.35</ecNumber>
    </recommendedName>
</protein>
<evidence type="ECO:0000256" key="2">
    <source>
        <dbReference type="ARBA" id="ARBA00012104"/>
    </source>
</evidence>
<dbReference type="NCBIfam" id="TIGR00687">
    <property type="entry name" value="pyridox_kin"/>
    <property type="match status" value="1"/>
</dbReference>
<dbReference type="CDD" id="cd01173">
    <property type="entry name" value="pyridoxal_pyridoxamine_kinase"/>
    <property type="match status" value="1"/>
</dbReference>
<dbReference type="Proteomes" id="UP000320762">
    <property type="component" value="Unassembled WGS sequence"/>
</dbReference>
<dbReference type="Pfam" id="PF08543">
    <property type="entry name" value="Phos_pyr_kin"/>
    <property type="match status" value="1"/>
</dbReference>